<comment type="caution">
    <text evidence="1">The sequence shown here is derived from an EMBL/GenBank/DDBJ whole genome shotgun (WGS) entry which is preliminary data.</text>
</comment>
<proteinExistence type="predicted"/>
<accession>A0A9Q3KDQ4</accession>
<dbReference type="EMBL" id="AVOT02103201">
    <property type="protein sequence ID" value="MBW0578626.1"/>
    <property type="molecule type" value="Genomic_DNA"/>
</dbReference>
<organism evidence="1 2">
    <name type="scientific">Austropuccinia psidii MF-1</name>
    <dbReference type="NCBI Taxonomy" id="1389203"/>
    <lineage>
        <taxon>Eukaryota</taxon>
        <taxon>Fungi</taxon>
        <taxon>Dikarya</taxon>
        <taxon>Basidiomycota</taxon>
        <taxon>Pucciniomycotina</taxon>
        <taxon>Pucciniomycetes</taxon>
        <taxon>Pucciniales</taxon>
        <taxon>Sphaerophragmiaceae</taxon>
        <taxon>Austropuccinia</taxon>
    </lineage>
</organism>
<gene>
    <name evidence="1" type="ORF">O181_118341</name>
</gene>
<sequence>MRRQDFYWSRPAAWKPSAPYLCDGIGYHTDQSVELSGGVLQGRLAQLGPLAKSASPACVAGVMWVPRSLPSCASTGKKQNSSYGDISPSARVTKLTLSSLCWSFSRSVSVPSVGALFLGSACSHPSWRK</sequence>
<evidence type="ECO:0000313" key="2">
    <source>
        <dbReference type="Proteomes" id="UP000765509"/>
    </source>
</evidence>
<name>A0A9Q3KDQ4_9BASI</name>
<dbReference type="Proteomes" id="UP000765509">
    <property type="component" value="Unassembled WGS sequence"/>
</dbReference>
<dbReference type="AlphaFoldDB" id="A0A9Q3KDQ4"/>
<reference evidence="1" key="1">
    <citation type="submission" date="2021-03" db="EMBL/GenBank/DDBJ databases">
        <title>Draft genome sequence of rust myrtle Austropuccinia psidii MF-1, a brazilian biotype.</title>
        <authorList>
            <person name="Quecine M.C."/>
            <person name="Pachon D.M.R."/>
            <person name="Bonatelli M.L."/>
            <person name="Correr F.H."/>
            <person name="Franceschini L.M."/>
            <person name="Leite T.F."/>
            <person name="Margarido G.R.A."/>
            <person name="Almeida C.A."/>
            <person name="Ferrarezi J.A."/>
            <person name="Labate C.A."/>
        </authorList>
    </citation>
    <scope>NUCLEOTIDE SEQUENCE</scope>
    <source>
        <strain evidence="1">MF-1</strain>
    </source>
</reference>
<keyword evidence="2" id="KW-1185">Reference proteome</keyword>
<protein>
    <submittedName>
        <fullName evidence="1">Uncharacterized protein</fullName>
    </submittedName>
</protein>
<evidence type="ECO:0000313" key="1">
    <source>
        <dbReference type="EMBL" id="MBW0578626.1"/>
    </source>
</evidence>